<evidence type="ECO:0000313" key="3">
    <source>
        <dbReference type="Proteomes" id="UP001498398"/>
    </source>
</evidence>
<evidence type="ECO:0000256" key="1">
    <source>
        <dbReference type="SAM" id="MobiDB-lite"/>
    </source>
</evidence>
<name>A0ABR1J9P7_9AGAR</name>
<keyword evidence="3" id="KW-1185">Reference proteome</keyword>
<comment type="caution">
    <text evidence="2">The sequence shown here is derived from an EMBL/GenBank/DDBJ whole genome shotgun (WGS) entry which is preliminary data.</text>
</comment>
<organism evidence="2 3">
    <name type="scientific">Marasmiellus scandens</name>
    <dbReference type="NCBI Taxonomy" id="2682957"/>
    <lineage>
        <taxon>Eukaryota</taxon>
        <taxon>Fungi</taxon>
        <taxon>Dikarya</taxon>
        <taxon>Basidiomycota</taxon>
        <taxon>Agaricomycotina</taxon>
        <taxon>Agaricomycetes</taxon>
        <taxon>Agaricomycetidae</taxon>
        <taxon>Agaricales</taxon>
        <taxon>Marasmiineae</taxon>
        <taxon>Omphalotaceae</taxon>
        <taxon>Marasmiellus</taxon>
    </lineage>
</organism>
<sequence>MEDMRFLGKLKHGVYDDCEDIDLALIECFYGADLPDWDWDDSSESEDEPDKSISESSDSDFESDDNSGLGFSESTDDDETLSDLEGHIAEQVQSQIHHAPIAVPKHANPFSDDQEKMHEFLQVLSTMVEENLLPKGYSVREEEWGEDGYPTFEVLRSGRRGLKELRIALPIDRWLQRARLWVQALVALQETTSLSHTDSD</sequence>
<dbReference type="EMBL" id="JBANRG010000029">
    <property type="protein sequence ID" value="KAK7452119.1"/>
    <property type="molecule type" value="Genomic_DNA"/>
</dbReference>
<feature type="compositionally biased region" description="Acidic residues" evidence="1">
    <location>
        <begin position="37"/>
        <end position="49"/>
    </location>
</feature>
<protein>
    <submittedName>
        <fullName evidence="2">Uncharacterized protein</fullName>
    </submittedName>
</protein>
<feature type="region of interest" description="Disordered" evidence="1">
    <location>
        <begin position="37"/>
        <end position="80"/>
    </location>
</feature>
<evidence type="ECO:0000313" key="2">
    <source>
        <dbReference type="EMBL" id="KAK7452119.1"/>
    </source>
</evidence>
<dbReference type="Proteomes" id="UP001498398">
    <property type="component" value="Unassembled WGS sequence"/>
</dbReference>
<gene>
    <name evidence="2" type="ORF">VKT23_012224</name>
</gene>
<accession>A0ABR1J9P7</accession>
<reference evidence="2 3" key="1">
    <citation type="submission" date="2024-01" db="EMBL/GenBank/DDBJ databases">
        <title>A draft genome for the cacao thread blight pathogen Marasmiellus scandens.</title>
        <authorList>
            <person name="Baruah I.K."/>
            <person name="Leung J."/>
            <person name="Bukari Y."/>
            <person name="Amoako-Attah I."/>
            <person name="Meinhardt L.W."/>
            <person name="Bailey B.A."/>
            <person name="Cohen S.P."/>
        </authorList>
    </citation>
    <scope>NUCLEOTIDE SEQUENCE [LARGE SCALE GENOMIC DNA]</scope>
    <source>
        <strain evidence="2 3">GH-19</strain>
    </source>
</reference>
<proteinExistence type="predicted"/>